<reference evidence="1" key="1">
    <citation type="submission" date="2018-07" db="EMBL/GenBank/DDBJ databases">
        <authorList>
            <consortium name="PulseNet: The National Subtyping Network for Foodborne Disease Surveillance"/>
            <person name="Tarr C.L."/>
            <person name="Trees E."/>
            <person name="Katz L.S."/>
            <person name="Carleton-Romer H.A."/>
            <person name="Stroika S."/>
            <person name="Kucerova Z."/>
            <person name="Roache K.F."/>
            <person name="Sabol A.L."/>
            <person name="Besser J."/>
            <person name="Gerner-Smidt P."/>
        </authorList>
    </citation>
    <scope>NUCLEOTIDE SEQUENCE [LARGE SCALE GENOMIC DNA]</scope>
    <source>
        <strain evidence="1">PNUSAS001689</strain>
    </source>
</reference>
<evidence type="ECO:0008006" key="2">
    <source>
        <dbReference type="Google" id="ProtNLM"/>
    </source>
</evidence>
<dbReference type="InterPro" id="IPR036890">
    <property type="entry name" value="HATPase_C_sf"/>
</dbReference>
<dbReference type="Pfam" id="PF13589">
    <property type="entry name" value="HATPase_c_3"/>
    <property type="match status" value="1"/>
</dbReference>
<organism evidence="1">
    <name type="scientific">Salmonella enterica subsp. enterica serovar Kentucky</name>
    <dbReference type="NCBI Taxonomy" id="192955"/>
    <lineage>
        <taxon>Bacteria</taxon>
        <taxon>Pseudomonadati</taxon>
        <taxon>Pseudomonadota</taxon>
        <taxon>Gammaproteobacteria</taxon>
        <taxon>Enterobacterales</taxon>
        <taxon>Enterobacteriaceae</taxon>
        <taxon>Salmonella</taxon>
    </lineage>
</organism>
<sequence length="665" mass="74881">MAEHSEVLPRGELSTHTYEMQVSLSVLGHLGINLYSNVAAVITETVANAWDADASEVHIKLTPDEITISDNGFGMTINDMNSKYLTVGYQKRNNKDQLLTPKGRLPMGRKGIGKLSLFSIAKTVIVESIKDGEQHGLIMEVPAIEHAIKSGAGRYYPEPLDESQVTVSQGTLVTLRDLNRSRIPATASALRKKLARRFSIIGSNDFKVYVDGVEVTAKEREDLKHVQFVWDLNSGIDFLKECPGLITVTDISSALVESPLFDPKWNIKGWIGSIKQPSQLNTPEGNLNSIVVLSRGRLFQENILDDINDGGIYTKYLTGQLEADFLDTDEDEDIATSDRQRVVEDDPRYQYLKSLVKIALRKVAGQWSALREKQGAKEAKESNPVLVEWISSLKPASQGYAEKMIAQIESLPLEDKPQEKKELFKHAIFAFERLRIKEMSRELAEAVIFNAEKLLPLLEKQDDLEATLYYEIAKSRVDVIQSFKGLVDNDEKEKVLQRYLFEHLWLLDPSWERIDGSQIMESRVNQEWDKIDAGLTDDERKGRIDIKYRSSAGKHIIIELKRASVLTSVATLVAQGNKYRQAVIKCAKTMDPSSTPSIDVIFVLGREPSDYSFDPSYTNLQLQSVNGRVVYYDGLINSAQNSYREYTEKQATVARIAEIVKKLDD</sequence>
<accession>A0A601NSI2</accession>
<dbReference type="EMBL" id="AAKNDG010000004">
    <property type="protein sequence ID" value="ECT5522489.1"/>
    <property type="molecule type" value="Genomic_DNA"/>
</dbReference>
<dbReference type="AlphaFoldDB" id="A0A601NSI2"/>
<dbReference type="InterPro" id="IPR011856">
    <property type="entry name" value="tRNA_endonuc-like_dom_sf"/>
</dbReference>
<dbReference type="Gene3D" id="3.30.565.10">
    <property type="entry name" value="Histidine kinase-like ATPase, C-terminal domain"/>
    <property type="match status" value="1"/>
</dbReference>
<comment type="caution">
    <text evidence="1">The sequence shown here is derived from an EMBL/GenBank/DDBJ whole genome shotgun (WGS) entry which is preliminary data.</text>
</comment>
<dbReference type="Proteomes" id="UP000839686">
    <property type="component" value="Unassembled WGS sequence"/>
</dbReference>
<protein>
    <recommendedName>
        <fullName evidence="2">ATP-binding protein</fullName>
    </recommendedName>
</protein>
<name>A0A601NSI2_SALET</name>
<gene>
    <name evidence="1" type="ORF">A0I48_11875</name>
</gene>
<dbReference type="GO" id="GO:0003676">
    <property type="term" value="F:nucleic acid binding"/>
    <property type="evidence" value="ECO:0007669"/>
    <property type="project" value="InterPro"/>
</dbReference>
<dbReference type="RefSeq" id="WP_079809630.1">
    <property type="nucleotide sequence ID" value="NZ_CP184984.1"/>
</dbReference>
<proteinExistence type="predicted"/>
<dbReference type="Gene3D" id="3.40.1350.10">
    <property type="match status" value="1"/>
</dbReference>
<dbReference type="SUPFAM" id="SSF55874">
    <property type="entry name" value="ATPase domain of HSP90 chaperone/DNA topoisomerase II/histidine kinase"/>
    <property type="match status" value="1"/>
</dbReference>
<evidence type="ECO:0000313" key="1">
    <source>
        <dbReference type="EMBL" id="ECT5522489.1"/>
    </source>
</evidence>